<dbReference type="CDD" id="cd00431">
    <property type="entry name" value="cysteine_hydrolases"/>
    <property type="match status" value="1"/>
</dbReference>
<dbReference type="EMBL" id="FMJD01000005">
    <property type="protein sequence ID" value="SCM73932.1"/>
    <property type="molecule type" value="Genomic_DNA"/>
</dbReference>
<dbReference type="SUPFAM" id="SSF52499">
    <property type="entry name" value="Isochorismatase-like hydrolases"/>
    <property type="match status" value="1"/>
</dbReference>
<dbReference type="RefSeq" id="WP_288199610.1">
    <property type="nucleotide sequence ID" value="NZ_LT608334.1"/>
</dbReference>
<feature type="domain" description="Isochorismatase-like" evidence="2">
    <location>
        <begin position="15"/>
        <end position="190"/>
    </location>
</feature>
<dbReference type="Pfam" id="PF00857">
    <property type="entry name" value="Isochorismatase"/>
    <property type="match status" value="1"/>
</dbReference>
<dbReference type="InterPro" id="IPR036380">
    <property type="entry name" value="Isochorismatase-like_sf"/>
</dbReference>
<dbReference type="Gene3D" id="3.40.50.850">
    <property type="entry name" value="Isochorismatase-like"/>
    <property type="match status" value="1"/>
</dbReference>
<evidence type="ECO:0000313" key="3">
    <source>
        <dbReference type="EMBL" id="SCM73932.1"/>
    </source>
</evidence>
<dbReference type="InterPro" id="IPR000868">
    <property type="entry name" value="Isochorismatase-like_dom"/>
</dbReference>
<evidence type="ECO:0000256" key="1">
    <source>
        <dbReference type="ARBA" id="ARBA00022801"/>
    </source>
</evidence>
<gene>
    <name evidence="3" type="ORF">KL86PLE_130021</name>
</gene>
<proteinExistence type="predicted"/>
<keyword evidence="1 3" id="KW-0378">Hydrolase</keyword>
<dbReference type="GO" id="GO:0016787">
    <property type="term" value="F:hydrolase activity"/>
    <property type="evidence" value="ECO:0007669"/>
    <property type="project" value="UniProtKB-KW"/>
</dbReference>
<sequence>MAAQGLTHGPLGPGTLHLCVDMQRVFGPGYPWVMPWMERVTPVIETICAHHAAHTLFTRFIPAARPGEGSGTWKRYYRRWAEVTLEKVGVDAIRLVPAFERFVPPARVLDKHVYSPWTEGRLDAMLAGSDIDTLVITGGETDVCVLASALGGIDRGFRVVLVGDALCSFVDETHDALMELYLTRFTEQLEVATAEEVLETWR</sequence>
<accession>A0A212L8N1</accession>
<dbReference type="PANTHER" id="PTHR43540:SF6">
    <property type="entry name" value="ISOCHORISMATASE-LIKE DOMAIN-CONTAINING PROTEIN"/>
    <property type="match status" value="1"/>
</dbReference>
<reference evidence="3" key="1">
    <citation type="submission" date="2016-08" db="EMBL/GenBank/DDBJ databases">
        <authorList>
            <person name="Seilhamer J.J."/>
        </authorList>
    </citation>
    <scope>NUCLEOTIDE SEQUENCE</scope>
    <source>
        <strain evidence="3">86</strain>
    </source>
</reference>
<dbReference type="AlphaFoldDB" id="A0A212L8N1"/>
<name>A0A212L8N1_9HYPH</name>
<protein>
    <submittedName>
        <fullName evidence="3">Cysteine hydrolase</fullName>
    </submittedName>
</protein>
<evidence type="ECO:0000259" key="2">
    <source>
        <dbReference type="Pfam" id="PF00857"/>
    </source>
</evidence>
<dbReference type="InterPro" id="IPR050272">
    <property type="entry name" value="Isochorismatase-like_hydrls"/>
</dbReference>
<dbReference type="PANTHER" id="PTHR43540">
    <property type="entry name" value="PEROXYUREIDOACRYLATE/UREIDOACRYLATE AMIDOHYDROLASE-RELATED"/>
    <property type="match status" value="1"/>
</dbReference>
<organism evidence="3">
    <name type="scientific">uncultured Pleomorphomonas sp</name>
    <dbReference type="NCBI Taxonomy" id="442121"/>
    <lineage>
        <taxon>Bacteria</taxon>
        <taxon>Pseudomonadati</taxon>
        <taxon>Pseudomonadota</taxon>
        <taxon>Alphaproteobacteria</taxon>
        <taxon>Hyphomicrobiales</taxon>
        <taxon>Pleomorphomonadaceae</taxon>
        <taxon>Pleomorphomonas</taxon>
        <taxon>environmental samples</taxon>
    </lineage>
</organism>